<dbReference type="OrthoDB" id="10023262at2759"/>
<dbReference type="EMBL" id="CP045892">
    <property type="protein sequence ID" value="QQP52435.1"/>
    <property type="molecule type" value="Genomic_DNA"/>
</dbReference>
<accession>A0A7T8KBB9</accession>
<dbReference type="AlphaFoldDB" id="A0A7T8KBB9"/>
<gene>
    <name evidence="1" type="ORF">FKW44_004591</name>
</gene>
<evidence type="ECO:0000313" key="1">
    <source>
        <dbReference type="EMBL" id="QQP52435.1"/>
    </source>
</evidence>
<organism evidence="1 2">
    <name type="scientific">Caligus rogercresseyi</name>
    <name type="common">Sea louse</name>
    <dbReference type="NCBI Taxonomy" id="217165"/>
    <lineage>
        <taxon>Eukaryota</taxon>
        <taxon>Metazoa</taxon>
        <taxon>Ecdysozoa</taxon>
        <taxon>Arthropoda</taxon>
        <taxon>Crustacea</taxon>
        <taxon>Multicrustacea</taxon>
        <taxon>Hexanauplia</taxon>
        <taxon>Copepoda</taxon>
        <taxon>Siphonostomatoida</taxon>
        <taxon>Caligidae</taxon>
        <taxon>Caligus</taxon>
    </lineage>
</organism>
<keyword evidence="2" id="KW-1185">Reference proteome</keyword>
<dbReference type="Proteomes" id="UP000595437">
    <property type="component" value="Chromosome 3"/>
</dbReference>
<reference evidence="2" key="1">
    <citation type="submission" date="2021-01" db="EMBL/GenBank/DDBJ databases">
        <title>Caligus Genome Assembly.</title>
        <authorList>
            <person name="Gallardo-Escarate C."/>
        </authorList>
    </citation>
    <scope>NUCLEOTIDE SEQUENCE [LARGE SCALE GENOMIC DNA]</scope>
</reference>
<evidence type="ECO:0000313" key="2">
    <source>
        <dbReference type="Proteomes" id="UP000595437"/>
    </source>
</evidence>
<name>A0A7T8KBB9_CALRO</name>
<proteinExistence type="predicted"/>
<protein>
    <recommendedName>
        <fullName evidence="3">HAT C-terminal dimerisation domain-containing protein</fullName>
    </recommendedName>
</protein>
<evidence type="ECO:0008006" key="3">
    <source>
        <dbReference type="Google" id="ProtNLM"/>
    </source>
</evidence>
<sequence length="77" mass="8736">MVGDLAALETQYQVVVFHPWTTTDDCHAEVFWVEVFNYHDSSGEQAFRDLAQFALSLLAMPLSNPDVERVFSQMALV</sequence>